<dbReference type="GO" id="GO:0070475">
    <property type="term" value="P:rRNA base methylation"/>
    <property type="evidence" value="ECO:0007669"/>
    <property type="project" value="UniProtKB-UniRule"/>
</dbReference>
<evidence type="ECO:0000256" key="4">
    <source>
        <dbReference type="ARBA" id="ARBA00022679"/>
    </source>
</evidence>
<name>A0A410P500_VELA1</name>
<dbReference type="RefSeq" id="WP_128700970.1">
    <property type="nucleotide sequence ID" value="NZ_CP019384.1"/>
</dbReference>
<evidence type="ECO:0000256" key="5">
    <source>
        <dbReference type="ARBA" id="ARBA00022691"/>
    </source>
</evidence>
<comment type="subcellular location">
    <subcellularLocation>
        <location evidence="6">Cytoplasm</location>
    </subcellularLocation>
</comment>
<feature type="binding site" evidence="6">
    <location>
        <position position="81"/>
    </location>
    <ligand>
        <name>S-adenosyl-L-methionine</name>
        <dbReference type="ChEBI" id="CHEBI:59789"/>
    </ligand>
</feature>
<proteinExistence type="inferred from homology"/>
<evidence type="ECO:0000256" key="2">
    <source>
        <dbReference type="ARBA" id="ARBA00022552"/>
    </source>
</evidence>
<keyword evidence="8" id="KW-1185">Reference proteome</keyword>
<dbReference type="GO" id="GO:0005737">
    <property type="term" value="C:cytoplasm"/>
    <property type="evidence" value="ECO:0007669"/>
    <property type="project" value="UniProtKB-SubCell"/>
</dbReference>
<protein>
    <recommendedName>
        <fullName evidence="6">Ribosomal RNA small subunit methyltransferase H</fullName>
        <ecNumber evidence="6">2.1.1.199</ecNumber>
    </recommendedName>
    <alternativeName>
        <fullName evidence="6">16S rRNA m(4)C1402 methyltransferase</fullName>
    </alternativeName>
    <alternativeName>
        <fullName evidence="6">rRNA (cytosine-N(4)-)-methyltransferase RsmH</fullName>
    </alternativeName>
</protein>
<dbReference type="SUPFAM" id="SSF53335">
    <property type="entry name" value="S-adenosyl-L-methionine-dependent methyltransferases"/>
    <property type="match status" value="1"/>
</dbReference>
<keyword evidence="5 6" id="KW-0949">S-adenosyl-L-methionine</keyword>
<reference evidence="7 8" key="1">
    <citation type="submission" date="2017-01" db="EMBL/GenBank/DDBJ databases">
        <title>First insights into the biology of 'candidatus Vampirococcus archaeovorus'.</title>
        <authorList>
            <person name="Kizina J."/>
            <person name="Jordan S."/>
            <person name="Stueber K."/>
            <person name="Reinhardt R."/>
            <person name="Harder J."/>
        </authorList>
    </citation>
    <scope>NUCLEOTIDE SEQUENCE [LARGE SCALE GENOMIC DNA]</scope>
    <source>
        <strain evidence="7 8">LiM</strain>
    </source>
</reference>
<keyword evidence="2 6" id="KW-0698">rRNA processing</keyword>
<comment type="catalytic activity">
    <reaction evidence="6">
        <text>cytidine(1402) in 16S rRNA + S-adenosyl-L-methionine = N(4)-methylcytidine(1402) in 16S rRNA + S-adenosyl-L-homocysteine + H(+)</text>
        <dbReference type="Rhea" id="RHEA:42928"/>
        <dbReference type="Rhea" id="RHEA-COMP:10286"/>
        <dbReference type="Rhea" id="RHEA-COMP:10287"/>
        <dbReference type="ChEBI" id="CHEBI:15378"/>
        <dbReference type="ChEBI" id="CHEBI:57856"/>
        <dbReference type="ChEBI" id="CHEBI:59789"/>
        <dbReference type="ChEBI" id="CHEBI:74506"/>
        <dbReference type="ChEBI" id="CHEBI:82748"/>
        <dbReference type="EC" id="2.1.1.199"/>
    </reaction>
</comment>
<dbReference type="Gene3D" id="1.10.150.170">
    <property type="entry name" value="Putative methyltransferase TM0872, insert domain"/>
    <property type="match status" value="1"/>
</dbReference>
<dbReference type="Gene3D" id="3.40.50.150">
    <property type="entry name" value="Vaccinia Virus protein VP39"/>
    <property type="match status" value="1"/>
</dbReference>
<organism evidence="7 8">
    <name type="scientific">Velamenicoccus archaeovorus</name>
    <dbReference type="NCBI Taxonomy" id="1930593"/>
    <lineage>
        <taxon>Bacteria</taxon>
        <taxon>Pseudomonadati</taxon>
        <taxon>Candidatus Omnitrophota</taxon>
        <taxon>Candidatus Velamenicoccus</taxon>
    </lineage>
</organism>
<dbReference type="InterPro" id="IPR023397">
    <property type="entry name" value="SAM-dep_MeTrfase_MraW_recog"/>
</dbReference>
<dbReference type="GO" id="GO:0071424">
    <property type="term" value="F:rRNA (cytosine-N4-)-methyltransferase activity"/>
    <property type="evidence" value="ECO:0007669"/>
    <property type="project" value="UniProtKB-UniRule"/>
</dbReference>
<dbReference type="KEGG" id="vai:BU251_05790"/>
<dbReference type="PANTHER" id="PTHR11265">
    <property type="entry name" value="S-ADENOSYL-METHYLTRANSFERASE MRAW"/>
    <property type="match status" value="1"/>
</dbReference>
<dbReference type="SUPFAM" id="SSF81799">
    <property type="entry name" value="Putative methyltransferase TM0872, insert domain"/>
    <property type="match status" value="1"/>
</dbReference>
<accession>A0A410P500</accession>
<dbReference type="Pfam" id="PF01795">
    <property type="entry name" value="Methyltransf_5"/>
    <property type="match status" value="1"/>
</dbReference>
<feature type="binding site" evidence="6">
    <location>
        <position position="109"/>
    </location>
    <ligand>
        <name>S-adenosyl-L-methionine</name>
        <dbReference type="ChEBI" id="CHEBI:59789"/>
    </ligand>
</feature>
<comment type="similarity">
    <text evidence="1 6">Belongs to the methyltransferase superfamily. RsmH family.</text>
</comment>
<sequence length="298" mass="34318">MQESLHKPVMEEEVLRFIHPRDGMVVVDATLGLGGHAAALAARLQPSGRLIMIDKDEESIAAAKERLQKSRPRCDFVHDDFRRIDRILDRLGIEGADAFLFDLGISSFQLDNPVRGFSIRAEGPLDMRMDRSGFISAYDLLNNLTEEEIASILWKFGEERFSRRIARSIVRVRQDGPITSTKELVDAVLRALPYRSHFQRIHPATRTFQALRIAVNRELDSLDEALKKAALYLNKGGRICVISFHSLEDRIVKENFRELVRTERFRLVFKKIMRPTPEEIGRNPRSRSARMRVIERIK</sequence>
<dbReference type="OrthoDB" id="9806637at2"/>
<dbReference type="EMBL" id="CP019384">
    <property type="protein sequence ID" value="QAT17275.1"/>
    <property type="molecule type" value="Genomic_DNA"/>
</dbReference>
<dbReference type="Proteomes" id="UP000287243">
    <property type="component" value="Chromosome"/>
</dbReference>
<keyword evidence="6" id="KW-0963">Cytoplasm</keyword>
<dbReference type="PANTHER" id="PTHR11265:SF0">
    <property type="entry name" value="12S RRNA N4-METHYLCYTIDINE METHYLTRANSFERASE"/>
    <property type="match status" value="1"/>
</dbReference>
<dbReference type="AlphaFoldDB" id="A0A410P500"/>
<evidence type="ECO:0000256" key="6">
    <source>
        <dbReference type="HAMAP-Rule" id="MF_01007"/>
    </source>
</evidence>
<feature type="binding site" evidence="6">
    <location>
        <position position="54"/>
    </location>
    <ligand>
        <name>S-adenosyl-L-methionine</name>
        <dbReference type="ChEBI" id="CHEBI:59789"/>
    </ligand>
</feature>
<evidence type="ECO:0000313" key="8">
    <source>
        <dbReference type="Proteomes" id="UP000287243"/>
    </source>
</evidence>
<evidence type="ECO:0000313" key="7">
    <source>
        <dbReference type="EMBL" id="QAT17275.1"/>
    </source>
</evidence>
<evidence type="ECO:0000256" key="3">
    <source>
        <dbReference type="ARBA" id="ARBA00022603"/>
    </source>
</evidence>
<dbReference type="InterPro" id="IPR029063">
    <property type="entry name" value="SAM-dependent_MTases_sf"/>
</dbReference>
<keyword evidence="3 6" id="KW-0489">Methyltransferase</keyword>
<dbReference type="HAMAP" id="MF_01007">
    <property type="entry name" value="16SrRNA_methyltr_H"/>
    <property type="match status" value="1"/>
</dbReference>
<dbReference type="PIRSF" id="PIRSF004486">
    <property type="entry name" value="MraW"/>
    <property type="match status" value="1"/>
</dbReference>
<dbReference type="NCBIfam" id="TIGR00006">
    <property type="entry name" value="16S rRNA (cytosine(1402)-N(4))-methyltransferase RsmH"/>
    <property type="match status" value="1"/>
</dbReference>
<dbReference type="InterPro" id="IPR002903">
    <property type="entry name" value="RsmH"/>
</dbReference>
<comment type="function">
    <text evidence="6">Specifically methylates the N4 position of cytidine in position 1402 (C1402) of 16S rRNA.</text>
</comment>
<gene>
    <name evidence="6" type="primary">rsmH</name>
    <name evidence="7" type="ORF">BU251_05790</name>
</gene>
<evidence type="ECO:0000256" key="1">
    <source>
        <dbReference type="ARBA" id="ARBA00010396"/>
    </source>
</evidence>
<feature type="binding site" evidence="6">
    <location>
        <begin position="34"/>
        <end position="36"/>
    </location>
    <ligand>
        <name>S-adenosyl-L-methionine</name>
        <dbReference type="ChEBI" id="CHEBI:59789"/>
    </ligand>
</feature>
<dbReference type="EC" id="2.1.1.199" evidence="6"/>
<feature type="binding site" evidence="6">
    <location>
        <position position="102"/>
    </location>
    <ligand>
        <name>S-adenosyl-L-methionine</name>
        <dbReference type="ChEBI" id="CHEBI:59789"/>
    </ligand>
</feature>
<keyword evidence="4 6" id="KW-0808">Transferase</keyword>